<gene>
    <name evidence="1" type="ORF">ATANTOWER_023470</name>
</gene>
<evidence type="ECO:0000313" key="1">
    <source>
        <dbReference type="EMBL" id="MED6237359.1"/>
    </source>
</evidence>
<proteinExistence type="predicted"/>
<name>A0ABU7AI00_9TELE</name>
<sequence>MEMVCSQSVIIFYKQTFFMLNKKIRIGFYLTRATPSTCVLSPLQTASITFYGFPSAMPFFCHSPVRARCVEYMINSCAVTRFPKLSCGLVPCHGWLCLDRVEVALFCIFLFR</sequence>
<protein>
    <submittedName>
        <fullName evidence="1">Uncharacterized protein</fullName>
    </submittedName>
</protein>
<dbReference type="EMBL" id="JAHUTI010015052">
    <property type="protein sequence ID" value="MED6237359.1"/>
    <property type="molecule type" value="Genomic_DNA"/>
</dbReference>
<keyword evidence="2" id="KW-1185">Reference proteome</keyword>
<dbReference type="Proteomes" id="UP001345963">
    <property type="component" value="Unassembled WGS sequence"/>
</dbReference>
<reference evidence="1 2" key="1">
    <citation type="submission" date="2021-07" db="EMBL/GenBank/DDBJ databases">
        <authorList>
            <person name="Palmer J.M."/>
        </authorList>
    </citation>
    <scope>NUCLEOTIDE SEQUENCE [LARGE SCALE GENOMIC DNA]</scope>
    <source>
        <strain evidence="1 2">AT_MEX2019</strain>
        <tissue evidence="1">Muscle</tissue>
    </source>
</reference>
<comment type="caution">
    <text evidence="1">The sequence shown here is derived from an EMBL/GenBank/DDBJ whole genome shotgun (WGS) entry which is preliminary data.</text>
</comment>
<evidence type="ECO:0000313" key="2">
    <source>
        <dbReference type="Proteomes" id="UP001345963"/>
    </source>
</evidence>
<organism evidence="1 2">
    <name type="scientific">Ataeniobius toweri</name>
    <dbReference type="NCBI Taxonomy" id="208326"/>
    <lineage>
        <taxon>Eukaryota</taxon>
        <taxon>Metazoa</taxon>
        <taxon>Chordata</taxon>
        <taxon>Craniata</taxon>
        <taxon>Vertebrata</taxon>
        <taxon>Euteleostomi</taxon>
        <taxon>Actinopterygii</taxon>
        <taxon>Neopterygii</taxon>
        <taxon>Teleostei</taxon>
        <taxon>Neoteleostei</taxon>
        <taxon>Acanthomorphata</taxon>
        <taxon>Ovalentaria</taxon>
        <taxon>Atherinomorphae</taxon>
        <taxon>Cyprinodontiformes</taxon>
        <taxon>Goodeidae</taxon>
        <taxon>Ataeniobius</taxon>
    </lineage>
</organism>
<accession>A0ABU7AI00</accession>